<dbReference type="InterPro" id="IPR027417">
    <property type="entry name" value="P-loop_NTPase"/>
</dbReference>
<feature type="domain" description="APS kinase" evidence="8">
    <location>
        <begin position="7"/>
        <end position="154"/>
    </location>
</feature>
<dbReference type="NCBIfam" id="NF003013">
    <property type="entry name" value="PRK03846.1"/>
    <property type="match status" value="1"/>
</dbReference>
<gene>
    <name evidence="6" type="primary">cysC</name>
    <name evidence="9" type="ORF">H010_23159</name>
</gene>
<feature type="binding site" evidence="6">
    <location>
        <begin position="13"/>
        <end position="20"/>
    </location>
    <ligand>
        <name>ATP</name>
        <dbReference type="ChEBI" id="CHEBI:30616"/>
    </ligand>
</feature>
<dbReference type="Proteomes" id="UP001152876">
    <property type="component" value="Unassembled WGS sequence"/>
</dbReference>
<evidence type="ECO:0000256" key="2">
    <source>
        <dbReference type="ARBA" id="ARBA00012121"/>
    </source>
</evidence>
<keyword evidence="6" id="KW-0597">Phosphoprotein</keyword>
<reference evidence="9" key="1">
    <citation type="submission" date="2013-01" db="EMBL/GenBank/DDBJ databases">
        <title>Genome draft of Hydrogenophaga taeniospiralis 2K1.</title>
        <authorList>
            <person name="Gomila M."/>
            <person name="Lalucat J."/>
        </authorList>
    </citation>
    <scope>NUCLEOTIDE SEQUENCE</scope>
    <source>
        <strain evidence="9">CCUG 15921</strain>
    </source>
</reference>
<dbReference type="GO" id="GO:0004020">
    <property type="term" value="F:adenylylsulfate kinase activity"/>
    <property type="evidence" value="ECO:0007669"/>
    <property type="project" value="UniProtKB-UniRule"/>
</dbReference>
<evidence type="ECO:0000313" key="10">
    <source>
        <dbReference type="Proteomes" id="UP001152876"/>
    </source>
</evidence>
<comment type="catalytic activity">
    <reaction evidence="1 6 7">
        <text>adenosine 5'-phosphosulfate + ATP = 3'-phosphoadenylyl sulfate + ADP + H(+)</text>
        <dbReference type="Rhea" id="RHEA:24152"/>
        <dbReference type="ChEBI" id="CHEBI:15378"/>
        <dbReference type="ChEBI" id="CHEBI:30616"/>
        <dbReference type="ChEBI" id="CHEBI:58243"/>
        <dbReference type="ChEBI" id="CHEBI:58339"/>
        <dbReference type="ChEBI" id="CHEBI:456216"/>
        <dbReference type="EC" id="2.7.1.25"/>
    </reaction>
</comment>
<dbReference type="HAMAP" id="MF_00065">
    <property type="entry name" value="Adenylyl_sulf_kinase"/>
    <property type="match status" value="1"/>
</dbReference>
<dbReference type="PANTHER" id="PTHR42700">
    <property type="entry name" value="SULFATE ADENYLYLTRANSFERASE"/>
    <property type="match status" value="1"/>
</dbReference>
<dbReference type="GO" id="GO:0005524">
    <property type="term" value="F:ATP binding"/>
    <property type="evidence" value="ECO:0007669"/>
    <property type="project" value="UniProtKB-UniRule"/>
</dbReference>
<evidence type="ECO:0000256" key="5">
    <source>
        <dbReference type="ARBA" id="ARBA00022840"/>
    </source>
</evidence>
<dbReference type="PANTHER" id="PTHR42700:SF1">
    <property type="entry name" value="SULFATE ADENYLYLTRANSFERASE"/>
    <property type="match status" value="1"/>
</dbReference>
<dbReference type="InterPro" id="IPR059117">
    <property type="entry name" value="APS_kinase_dom"/>
</dbReference>
<proteinExistence type="inferred from homology"/>
<dbReference type="InterPro" id="IPR002891">
    <property type="entry name" value="APS"/>
</dbReference>
<evidence type="ECO:0000256" key="4">
    <source>
        <dbReference type="ARBA" id="ARBA00022741"/>
    </source>
</evidence>
<keyword evidence="5 6" id="KW-0067">ATP-binding</keyword>
<protein>
    <recommendedName>
        <fullName evidence="2 6">Adenylyl-sulfate kinase</fullName>
        <ecNumber evidence="2 6">2.7.1.25</ecNumber>
    </recommendedName>
    <alternativeName>
        <fullName evidence="6">APS kinase</fullName>
    </alternativeName>
    <alternativeName>
        <fullName evidence="6">ATP adenosine-5'-phosphosulfate 3'-phosphotransferase</fullName>
    </alternativeName>
    <alternativeName>
        <fullName evidence="6">Adenosine-5'-phosphosulfate kinase</fullName>
    </alternativeName>
</protein>
<evidence type="ECO:0000313" key="9">
    <source>
        <dbReference type="EMBL" id="MDG5978172.1"/>
    </source>
</evidence>
<keyword evidence="6 7" id="KW-0418">Kinase</keyword>
<comment type="function">
    <text evidence="6 7">Catalyzes the synthesis of activated sulfate.</text>
</comment>
<evidence type="ECO:0000256" key="1">
    <source>
        <dbReference type="ARBA" id="ARBA00001823"/>
    </source>
</evidence>
<dbReference type="CDD" id="cd02027">
    <property type="entry name" value="APSK"/>
    <property type="match status" value="1"/>
</dbReference>
<dbReference type="Pfam" id="PF01583">
    <property type="entry name" value="APS_kinase"/>
    <property type="match status" value="1"/>
</dbReference>
<organism evidence="9 10">
    <name type="scientific">Hydrogenophaga taeniospiralis CCUG 15921</name>
    <dbReference type="NCBI Taxonomy" id="1281780"/>
    <lineage>
        <taxon>Bacteria</taxon>
        <taxon>Pseudomonadati</taxon>
        <taxon>Pseudomonadota</taxon>
        <taxon>Betaproteobacteria</taxon>
        <taxon>Burkholderiales</taxon>
        <taxon>Comamonadaceae</taxon>
        <taxon>Hydrogenophaga</taxon>
    </lineage>
</organism>
<dbReference type="EMBL" id="AOGK01000032">
    <property type="protein sequence ID" value="MDG5978172.1"/>
    <property type="molecule type" value="Genomic_DNA"/>
</dbReference>
<name>A0A9X4NVI1_9BURK</name>
<dbReference type="AlphaFoldDB" id="A0A9X4NVI1"/>
<dbReference type="InterPro" id="IPR050512">
    <property type="entry name" value="Sulf_AdTrans/APS_kinase"/>
</dbReference>
<dbReference type="GO" id="GO:0010134">
    <property type="term" value="P:sulfate assimilation via adenylyl sulfate reduction"/>
    <property type="evidence" value="ECO:0007669"/>
    <property type="project" value="TreeGrafter"/>
</dbReference>
<accession>A0A9X4NVI1</accession>
<comment type="caution">
    <text evidence="9">The sequence shown here is derived from an EMBL/GenBank/DDBJ whole genome shotgun (WGS) entry which is preliminary data.</text>
</comment>
<dbReference type="GO" id="GO:0070814">
    <property type="term" value="P:hydrogen sulfide biosynthetic process"/>
    <property type="evidence" value="ECO:0007669"/>
    <property type="project" value="UniProtKB-UniRule"/>
</dbReference>
<feature type="active site" description="Phosphoserine intermediate" evidence="6">
    <location>
        <position position="87"/>
    </location>
</feature>
<keyword evidence="3 6" id="KW-0808">Transferase</keyword>
<comment type="similarity">
    <text evidence="6 7">Belongs to the APS kinase family.</text>
</comment>
<dbReference type="NCBIfam" id="TIGR00455">
    <property type="entry name" value="apsK"/>
    <property type="match status" value="1"/>
</dbReference>
<dbReference type="EC" id="2.7.1.25" evidence="2 6"/>
<keyword evidence="10" id="KW-1185">Reference proteome</keyword>
<evidence type="ECO:0000256" key="3">
    <source>
        <dbReference type="ARBA" id="ARBA00022679"/>
    </source>
</evidence>
<comment type="pathway">
    <text evidence="6 7">Sulfur metabolism; hydrogen sulfide biosynthesis; sulfite from sulfate: step 2/3.</text>
</comment>
<dbReference type="GO" id="GO:0005737">
    <property type="term" value="C:cytoplasm"/>
    <property type="evidence" value="ECO:0007669"/>
    <property type="project" value="TreeGrafter"/>
</dbReference>
<dbReference type="GO" id="GO:0019379">
    <property type="term" value="P:sulfate assimilation, phosphoadenylyl sulfate reduction by phosphoadenylyl-sulfate reductase (thioredoxin)"/>
    <property type="evidence" value="ECO:0007669"/>
    <property type="project" value="TreeGrafter"/>
</dbReference>
<sequence length="177" mass="19124">MPADLPLTLWLTGLSGAGKTTLGRTLSLALNDSGRRCVMLDGDTLRRGLNRDLGFLPHERSENIRRAAEVARLMNDAGLIVIATLISPLRADRAHASSIIGAHRFLEIHVSTPLEVCEAADVKGLYRQARRGELALFTGVSAPYEAPEAPRLAINPMRMGLQPAVRELLALIGDTTP</sequence>
<keyword evidence="4 6" id="KW-0547">Nucleotide-binding</keyword>
<evidence type="ECO:0000256" key="6">
    <source>
        <dbReference type="HAMAP-Rule" id="MF_00065"/>
    </source>
</evidence>
<evidence type="ECO:0000259" key="8">
    <source>
        <dbReference type="Pfam" id="PF01583"/>
    </source>
</evidence>
<dbReference type="SUPFAM" id="SSF52540">
    <property type="entry name" value="P-loop containing nucleoside triphosphate hydrolases"/>
    <property type="match status" value="1"/>
</dbReference>
<dbReference type="GO" id="GO:0004781">
    <property type="term" value="F:sulfate adenylyltransferase (ATP) activity"/>
    <property type="evidence" value="ECO:0007669"/>
    <property type="project" value="TreeGrafter"/>
</dbReference>
<dbReference type="Gene3D" id="3.40.50.300">
    <property type="entry name" value="P-loop containing nucleotide triphosphate hydrolases"/>
    <property type="match status" value="1"/>
</dbReference>
<evidence type="ECO:0000256" key="7">
    <source>
        <dbReference type="RuleBase" id="RU004347"/>
    </source>
</evidence>